<feature type="chain" id="PRO_5046025578" evidence="1">
    <location>
        <begin position="16"/>
        <end position="433"/>
    </location>
</feature>
<evidence type="ECO:0000313" key="2">
    <source>
        <dbReference type="EMBL" id="KAJ4462775.1"/>
    </source>
</evidence>
<dbReference type="Proteomes" id="UP001141327">
    <property type="component" value="Unassembled WGS sequence"/>
</dbReference>
<keyword evidence="3" id="KW-1185">Reference proteome</keyword>
<comment type="caution">
    <text evidence="2">The sequence shown here is derived from an EMBL/GenBank/DDBJ whole genome shotgun (WGS) entry which is preliminary data.</text>
</comment>
<organism evidence="2 3">
    <name type="scientific">Paratrimastix pyriformis</name>
    <dbReference type="NCBI Taxonomy" id="342808"/>
    <lineage>
        <taxon>Eukaryota</taxon>
        <taxon>Metamonada</taxon>
        <taxon>Preaxostyla</taxon>
        <taxon>Paratrimastigidae</taxon>
        <taxon>Paratrimastix</taxon>
    </lineage>
</organism>
<reference evidence="2" key="1">
    <citation type="journal article" date="2022" name="bioRxiv">
        <title>Genomics of Preaxostyla Flagellates Illuminates Evolutionary Transitions and the Path Towards Mitochondrial Loss.</title>
        <authorList>
            <person name="Novak L.V.F."/>
            <person name="Treitli S.C."/>
            <person name="Pyrih J."/>
            <person name="Halakuc P."/>
            <person name="Pipaliya S.V."/>
            <person name="Vacek V."/>
            <person name="Brzon O."/>
            <person name="Soukal P."/>
            <person name="Eme L."/>
            <person name="Dacks J.B."/>
            <person name="Karnkowska A."/>
            <person name="Elias M."/>
            <person name="Hampl V."/>
        </authorList>
    </citation>
    <scope>NUCLEOTIDE SEQUENCE</scope>
    <source>
        <strain evidence="2">RCP-MX</strain>
    </source>
</reference>
<name>A0ABQ8UUH8_9EUKA</name>
<sequence length="433" mass="47929">MLSLLFALLLPAIIAESTDPLVVLSASGSGTLSLSNDELIVNREGYCNHTLSWVPYSSGYLSMKDSPLNKPYLGTPYTRFRDLDTLSPAQNLSVVERFDLAMELGTGRPGRLEQKYTRVGKKKTPQFWEGLCDRWSAQALNPILAPFLKNHILYKGLFFSIAEQRALATAVGATRKTIVGPLFDKHVTAADILKMQKFFVADIGVVGNTWLVVANEGRREVWNFPFYSIAHNITLAPPGSSAYLAAIPRFLNHSDHPVRSRTPLESGGTDQLRWEQTLQSGNTTVIQRDYFVYDVSTNALCALEKYPDADGWEGPTEVDTMFWHTYLLVNASTGAVLSAVFAADSNDTLEFLWVPRGVDQSPLAPEEEFFYEMLHHATLLPTDAYPPAPPQEYPPPSPTPMHVERPVVAASWSLSAHPWLTLFSVVAALTVGL</sequence>
<accession>A0ABQ8UUH8</accession>
<feature type="signal peptide" evidence="1">
    <location>
        <begin position="1"/>
        <end position="15"/>
    </location>
</feature>
<proteinExistence type="predicted"/>
<evidence type="ECO:0000313" key="3">
    <source>
        <dbReference type="Proteomes" id="UP001141327"/>
    </source>
</evidence>
<gene>
    <name evidence="2" type="ORF">PAPYR_798</name>
</gene>
<keyword evidence="1" id="KW-0732">Signal</keyword>
<dbReference type="EMBL" id="JAPMOS010000002">
    <property type="protein sequence ID" value="KAJ4462775.1"/>
    <property type="molecule type" value="Genomic_DNA"/>
</dbReference>
<protein>
    <submittedName>
        <fullName evidence="2">Uncharacterized protein</fullName>
    </submittedName>
</protein>
<evidence type="ECO:0000256" key="1">
    <source>
        <dbReference type="SAM" id="SignalP"/>
    </source>
</evidence>